<dbReference type="Proteomes" id="UP000269708">
    <property type="component" value="Unassembled WGS sequence"/>
</dbReference>
<evidence type="ECO:0000313" key="3">
    <source>
        <dbReference type="EMBL" id="RPE75882.1"/>
    </source>
</evidence>
<dbReference type="GO" id="GO:0008932">
    <property type="term" value="F:lytic endotransglycosylase activity"/>
    <property type="evidence" value="ECO:0007669"/>
    <property type="project" value="TreeGrafter"/>
</dbReference>
<dbReference type="SUPFAM" id="SSF54106">
    <property type="entry name" value="LysM domain"/>
    <property type="match status" value="2"/>
</dbReference>
<protein>
    <submittedName>
        <fullName evidence="3">LysM domain-containing protein</fullName>
    </submittedName>
</protein>
<proteinExistence type="predicted"/>
<dbReference type="InterPro" id="IPR036779">
    <property type="entry name" value="LysM_dom_sf"/>
</dbReference>
<reference evidence="3 4" key="1">
    <citation type="submission" date="2018-11" db="EMBL/GenBank/DDBJ databases">
        <title>Genomic Encyclopedia of Type Strains, Phase IV (KMG-IV): sequencing the most valuable type-strain genomes for metagenomic binning, comparative biology and taxonomic classification.</title>
        <authorList>
            <person name="Goeker M."/>
        </authorList>
    </citation>
    <scope>NUCLEOTIDE SEQUENCE [LARGE SCALE GENOMIC DNA]</scope>
    <source>
        <strain evidence="3 4">DSM 25623</strain>
    </source>
</reference>
<dbReference type="EMBL" id="RKQN01000004">
    <property type="protein sequence ID" value="RPE75882.1"/>
    <property type="molecule type" value="Genomic_DNA"/>
</dbReference>
<dbReference type="PANTHER" id="PTHR33734">
    <property type="entry name" value="LYSM DOMAIN-CONTAINING GPI-ANCHORED PROTEIN 2"/>
    <property type="match status" value="1"/>
</dbReference>
<dbReference type="SMART" id="SM00257">
    <property type="entry name" value="LysM"/>
    <property type="match status" value="2"/>
</dbReference>
<gene>
    <name evidence="3" type="ORF">EDC50_2779</name>
</gene>
<accession>A0A3N4UYT1</accession>
<dbReference type="Pfam" id="PF01476">
    <property type="entry name" value="LysM"/>
    <property type="match status" value="2"/>
</dbReference>
<dbReference type="AlphaFoldDB" id="A0A3N4UYT1"/>
<comment type="caution">
    <text evidence="3">The sequence shown here is derived from an EMBL/GenBank/DDBJ whole genome shotgun (WGS) entry which is preliminary data.</text>
</comment>
<feature type="region of interest" description="Disordered" evidence="1">
    <location>
        <begin position="384"/>
        <end position="435"/>
    </location>
</feature>
<keyword evidence="4" id="KW-1185">Reference proteome</keyword>
<feature type="domain" description="LysM" evidence="2">
    <location>
        <begin position="334"/>
        <end position="379"/>
    </location>
</feature>
<dbReference type="OrthoDB" id="480426at2"/>
<sequence>MSGGMREFLAAVAQRESGNDHTIINRAGFVGKYQFGEAALIDLGYYKSDGSNYVNNWKGVWTGKNGINSLQDFRNSPDVQDLAGAEWFKILCKRARLMGLDQYIGKTIKGIQITESGILAGAHLVGMGTKKKPAGVGQFLLSNGQDDPVDGFGTRASEYISKFGGYNLGCHAGTLSIAIQDRKREPIPNVGYEVRGRGTILQKGTTNRQGEIQKPLELDFSDSVEFWIERIQGGFKKIWAGVMGSSEHKVVLRSPKVKVTGRTKAHTGAEGTHGNRTQQARQSGIHVVKRGDSLWAIAKRHGTTVEELRKINPELGNSDLIHPGQSIAVRSGGSSVVVKPGETLSRIAQRNNTTVADLQRANPSITDPDRIQAGQPIRIPDASAATDGAKVSSPASASAPSQPSEAPSVITTKNDRTRRGHPITVATENPPPPAVTDRVKRMIEILDMNVLYGDPKVKPNGPAAAARAIRNQPISTTPKRARRSLGRCYLYVKVALQASGMASRYLAGQAAKSAGPELKKEGFRNILEESNHGIKSPYDAPVGSVIVYDVTDGSPWGHIEVRMSDGEFASDYKSPNSRVMRVGEPPTLMGRGRRVSGIWVKE</sequence>
<feature type="domain" description="LysM" evidence="2">
    <location>
        <begin position="284"/>
        <end position="329"/>
    </location>
</feature>
<dbReference type="PROSITE" id="PS51782">
    <property type="entry name" value="LYSM"/>
    <property type="match status" value="2"/>
</dbReference>
<dbReference type="InterPro" id="IPR018392">
    <property type="entry name" value="LysM"/>
</dbReference>
<dbReference type="CDD" id="cd00118">
    <property type="entry name" value="LysM"/>
    <property type="match status" value="2"/>
</dbReference>
<name>A0A3N4UYT1_9GAMM</name>
<dbReference type="Gene3D" id="3.90.1720.10">
    <property type="entry name" value="endopeptidase domain like (from Nostoc punctiforme)"/>
    <property type="match status" value="1"/>
</dbReference>
<evidence type="ECO:0000256" key="1">
    <source>
        <dbReference type="SAM" id="MobiDB-lite"/>
    </source>
</evidence>
<feature type="region of interest" description="Disordered" evidence="1">
    <location>
        <begin position="258"/>
        <end position="282"/>
    </location>
</feature>
<dbReference type="RefSeq" id="WP_123771084.1">
    <property type="nucleotide sequence ID" value="NZ_RKQN01000004.1"/>
</dbReference>
<dbReference type="Gene3D" id="3.10.350.10">
    <property type="entry name" value="LysM domain"/>
    <property type="match status" value="2"/>
</dbReference>
<evidence type="ECO:0000259" key="2">
    <source>
        <dbReference type="PROSITE" id="PS51782"/>
    </source>
</evidence>
<evidence type="ECO:0000313" key="4">
    <source>
        <dbReference type="Proteomes" id="UP000269708"/>
    </source>
</evidence>
<dbReference type="PANTHER" id="PTHR33734:SF22">
    <property type="entry name" value="MEMBRANE-BOUND LYTIC MUREIN TRANSGLYCOSYLASE D"/>
    <property type="match status" value="1"/>
</dbReference>
<organism evidence="3 4">
    <name type="scientific">Vulcaniibacterium tengchongense</name>
    <dbReference type="NCBI Taxonomy" id="1273429"/>
    <lineage>
        <taxon>Bacteria</taxon>
        <taxon>Pseudomonadati</taxon>
        <taxon>Pseudomonadota</taxon>
        <taxon>Gammaproteobacteria</taxon>
        <taxon>Lysobacterales</taxon>
        <taxon>Lysobacteraceae</taxon>
        <taxon>Vulcaniibacterium</taxon>
    </lineage>
</organism>
<feature type="compositionally biased region" description="Low complexity" evidence="1">
    <location>
        <begin position="392"/>
        <end position="408"/>
    </location>
</feature>